<dbReference type="EMBL" id="MU857331">
    <property type="protein sequence ID" value="KAK4148548.1"/>
    <property type="molecule type" value="Genomic_DNA"/>
</dbReference>
<reference evidence="1" key="2">
    <citation type="submission" date="2023-05" db="EMBL/GenBank/DDBJ databases">
        <authorList>
            <consortium name="Lawrence Berkeley National Laboratory"/>
            <person name="Steindorff A."/>
            <person name="Hensen N."/>
            <person name="Bonometti L."/>
            <person name="Westerberg I."/>
            <person name="Brannstrom I.O."/>
            <person name="Guillou S."/>
            <person name="Cros-Aarteil S."/>
            <person name="Calhoun S."/>
            <person name="Haridas S."/>
            <person name="Kuo A."/>
            <person name="Mondo S."/>
            <person name="Pangilinan J."/>
            <person name="Riley R."/>
            <person name="Labutti K."/>
            <person name="Andreopoulos B."/>
            <person name="Lipzen A."/>
            <person name="Chen C."/>
            <person name="Yanf M."/>
            <person name="Daum C."/>
            <person name="Ng V."/>
            <person name="Clum A."/>
            <person name="Ohm R."/>
            <person name="Martin F."/>
            <person name="Silar P."/>
            <person name="Natvig D."/>
            <person name="Lalanne C."/>
            <person name="Gautier V."/>
            <person name="Ament-Velasquez S.L."/>
            <person name="Kruys A."/>
            <person name="Hutchinson M.I."/>
            <person name="Powell A.J."/>
            <person name="Barry K."/>
            <person name="Miller A.N."/>
            <person name="Grigoriev I.V."/>
            <person name="Debuchy R."/>
            <person name="Gladieux P."/>
            <person name="Thoren M.H."/>
            <person name="Johannesson H."/>
        </authorList>
    </citation>
    <scope>NUCLEOTIDE SEQUENCE</scope>
    <source>
        <strain evidence="1">CBS 538.74</strain>
    </source>
</reference>
<dbReference type="AlphaFoldDB" id="A0AAN6VBT0"/>
<reference evidence="1" key="1">
    <citation type="journal article" date="2023" name="Mol. Phylogenet. Evol.">
        <title>Genome-scale phylogeny and comparative genomics of the fungal order Sordariales.</title>
        <authorList>
            <person name="Hensen N."/>
            <person name="Bonometti L."/>
            <person name="Westerberg I."/>
            <person name="Brannstrom I.O."/>
            <person name="Guillou S."/>
            <person name="Cros-Aarteil S."/>
            <person name="Calhoun S."/>
            <person name="Haridas S."/>
            <person name="Kuo A."/>
            <person name="Mondo S."/>
            <person name="Pangilinan J."/>
            <person name="Riley R."/>
            <person name="LaButti K."/>
            <person name="Andreopoulos B."/>
            <person name="Lipzen A."/>
            <person name="Chen C."/>
            <person name="Yan M."/>
            <person name="Daum C."/>
            <person name="Ng V."/>
            <person name="Clum A."/>
            <person name="Steindorff A."/>
            <person name="Ohm R.A."/>
            <person name="Martin F."/>
            <person name="Silar P."/>
            <person name="Natvig D.O."/>
            <person name="Lalanne C."/>
            <person name="Gautier V."/>
            <person name="Ament-Velasquez S.L."/>
            <person name="Kruys A."/>
            <person name="Hutchinson M.I."/>
            <person name="Powell A.J."/>
            <person name="Barry K."/>
            <person name="Miller A.N."/>
            <person name="Grigoriev I.V."/>
            <person name="Debuchy R."/>
            <person name="Gladieux P."/>
            <person name="Hiltunen Thoren M."/>
            <person name="Johannesson H."/>
        </authorList>
    </citation>
    <scope>NUCLEOTIDE SEQUENCE</scope>
    <source>
        <strain evidence="1">CBS 538.74</strain>
    </source>
</reference>
<feature type="non-terminal residue" evidence="1">
    <location>
        <position position="1"/>
    </location>
</feature>
<organism evidence="1 2">
    <name type="scientific">Chaetomidium leptoderma</name>
    <dbReference type="NCBI Taxonomy" id="669021"/>
    <lineage>
        <taxon>Eukaryota</taxon>
        <taxon>Fungi</taxon>
        <taxon>Dikarya</taxon>
        <taxon>Ascomycota</taxon>
        <taxon>Pezizomycotina</taxon>
        <taxon>Sordariomycetes</taxon>
        <taxon>Sordariomycetidae</taxon>
        <taxon>Sordariales</taxon>
        <taxon>Chaetomiaceae</taxon>
        <taxon>Chaetomidium</taxon>
    </lineage>
</organism>
<comment type="caution">
    <text evidence="1">The sequence shown here is derived from an EMBL/GenBank/DDBJ whole genome shotgun (WGS) entry which is preliminary data.</text>
</comment>
<name>A0AAN6VBT0_9PEZI</name>
<sequence length="316" mass="35564">DFTNIPVSHKNWVCYRVPVDHFVPPAIWAQIKDCPGVHVVEKAGDGQYEIAVTESYVRYLGSQHMVLEPNKWEIEPRSTQEAQSAQARFLRAAGQGLLAGLGRGLDGFYRHRTLGGMRVAIEWTIVIRDIVRSPSDIRRRFLLHCVFLGIHLIGDFDSPCALRLVKRTSDEWTEYLWGLRQRRIIWPQSGRDLRAGLHEISLLRGLLESVGGEKDPLQHKFDPEWTANDSFAALGNLLDCGIGLVKPPPFGSFDTQKMTEALRLSEMSKGEPDVLQGQQLLQYIPIGVKEAEHGILPAALVHDVGYGRIAEIRCRT</sequence>
<dbReference type="Proteomes" id="UP001302745">
    <property type="component" value="Unassembled WGS sequence"/>
</dbReference>
<protein>
    <submittedName>
        <fullName evidence="1">Uncharacterized protein</fullName>
    </submittedName>
</protein>
<evidence type="ECO:0000313" key="1">
    <source>
        <dbReference type="EMBL" id="KAK4148548.1"/>
    </source>
</evidence>
<evidence type="ECO:0000313" key="2">
    <source>
        <dbReference type="Proteomes" id="UP001302745"/>
    </source>
</evidence>
<gene>
    <name evidence="1" type="ORF">C8A00DRAFT_19638</name>
</gene>
<proteinExistence type="predicted"/>
<keyword evidence="2" id="KW-1185">Reference proteome</keyword>
<accession>A0AAN6VBT0</accession>